<name>A0A5K7XFA2_9BACT</name>
<evidence type="ECO:0000313" key="3">
    <source>
        <dbReference type="EMBL" id="BBO35065.1"/>
    </source>
</evidence>
<feature type="region of interest" description="Disordered" evidence="1">
    <location>
        <begin position="49"/>
        <end position="74"/>
    </location>
</feature>
<feature type="signal peptide" evidence="2">
    <location>
        <begin position="1"/>
        <end position="28"/>
    </location>
</feature>
<dbReference type="Proteomes" id="UP000326837">
    <property type="component" value="Chromosome"/>
</dbReference>
<feature type="chain" id="PRO_5024797300" evidence="2">
    <location>
        <begin position="29"/>
        <end position="74"/>
    </location>
</feature>
<dbReference type="EMBL" id="AP021861">
    <property type="protein sequence ID" value="BBO35065.1"/>
    <property type="molecule type" value="Genomic_DNA"/>
</dbReference>
<dbReference type="RefSeq" id="WP_152100523.1">
    <property type="nucleotide sequence ID" value="NZ_AP021861.1"/>
</dbReference>
<evidence type="ECO:0000256" key="1">
    <source>
        <dbReference type="SAM" id="MobiDB-lite"/>
    </source>
</evidence>
<dbReference type="KEGG" id="lpav:PLANPX_4677"/>
<sequence length="74" mass="7943">MQRPQFNAARFYRTAVSCGLLAASCAFIGCQSIAPKGLGSLTAHQRDQKAIKQAKNDPFPSPSDVGLGERSKTF</sequence>
<reference evidence="4" key="1">
    <citation type="submission" date="2019-10" db="EMBL/GenBank/DDBJ databases">
        <title>Lacipirellula parvula gen. nov., sp. nov., representing a lineage of planctomycetes widespread in freshwater anoxic habitats, and description of the family Lacipirellulaceae.</title>
        <authorList>
            <person name="Dedysh S.N."/>
            <person name="Kulichevskaya I.S."/>
            <person name="Beletsky A.V."/>
            <person name="Rakitin A.L."/>
            <person name="Mardanov A.V."/>
            <person name="Ivanova A.A."/>
            <person name="Saltykova V.X."/>
            <person name="Rijpstra W.I.C."/>
            <person name="Sinninghe Damste J.S."/>
            <person name="Ravin N.V."/>
        </authorList>
    </citation>
    <scope>NUCLEOTIDE SEQUENCE [LARGE SCALE GENOMIC DNA]</scope>
    <source>
        <strain evidence="4">PX69</strain>
    </source>
</reference>
<gene>
    <name evidence="3" type="ORF">PLANPX_4677</name>
</gene>
<dbReference type="PROSITE" id="PS51257">
    <property type="entry name" value="PROKAR_LIPOPROTEIN"/>
    <property type="match status" value="1"/>
</dbReference>
<keyword evidence="4" id="KW-1185">Reference proteome</keyword>
<organism evidence="3 4">
    <name type="scientific">Lacipirellula parvula</name>
    <dbReference type="NCBI Taxonomy" id="2650471"/>
    <lineage>
        <taxon>Bacteria</taxon>
        <taxon>Pseudomonadati</taxon>
        <taxon>Planctomycetota</taxon>
        <taxon>Planctomycetia</taxon>
        <taxon>Pirellulales</taxon>
        <taxon>Lacipirellulaceae</taxon>
        <taxon>Lacipirellula</taxon>
    </lineage>
</organism>
<dbReference type="AlphaFoldDB" id="A0A5K7XFA2"/>
<accession>A0A5K7XFA2</accession>
<evidence type="ECO:0000313" key="4">
    <source>
        <dbReference type="Proteomes" id="UP000326837"/>
    </source>
</evidence>
<protein>
    <submittedName>
        <fullName evidence="3">Uncharacterized protein</fullName>
    </submittedName>
</protein>
<evidence type="ECO:0000256" key="2">
    <source>
        <dbReference type="SAM" id="SignalP"/>
    </source>
</evidence>
<keyword evidence="2" id="KW-0732">Signal</keyword>
<proteinExistence type="predicted"/>